<evidence type="ECO:0008006" key="4">
    <source>
        <dbReference type="Google" id="ProtNLM"/>
    </source>
</evidence>
<reference evidence="2" key="3">
    <citation type="submission" date="2025-09" db="UniProtKB">
        <authorList>
            <consortium name="Ensembl"/>
        </authorList>
    </citation>
    <scope>IDENTIFICATION</scope>
    <source>
        <strain evidence="2">Thorbecke</strain>
    </source>
</reference>
<dbReference type="GeneTree" id="ENSGT00390000011804"/>
<name>A0A5F9CE69_RABIT</name>
<dbReference type="Ensembl" id="ENSOCUT00000060363.1">
    <property type="protein sequence ID" value="ENSOCUP00000031859.1"/>
    <property type="gene ID" value="ENSOCUG00000010464.3"/>
</dbReference>
<dbReference type="STRING" id="9986.ENSOCUP00000031859"/>
<protein>
    <recommendedName>
        <fullName evidence="4">Proteasome assembly chaperone 4</fullName>
    </recommendedName>
</protein>
<dbReference type="PANTHER" id="PTHR33559">
    <property type="entry name" value="PROTEASOME ASSEMBLY CHAPERONE 4"/>
    <property type="match status" value="1"/>
</dbReference>
<feature type="compositionally biased region" description="Basic residues" evidence="1">
    <location>
        <begin position="76"/>
        <end position="85"/>
    </location>
</feature>
<dbReference type="AlphaFoldDB" id="A0A5F9CE69"/>
<evidence type="ECO:0000313" key="2">
    <source>
        <dbReference type="Ensembl" id="ENSOCUP00000031859.1"/>
    </source>
</evidence>
<feature type="region of interest" description="Disordered" evidence="1">
    <location>
        <begin position="73"/>
        <end position="93"/>
    </location>
</feature>
<dbReference type="Pfam" id="PF16093">
    <property type="entry name" value="PAC4"/>
    <property type="match status" value="1"/>
</dbReference>
<reference evidence="2" key="2">
    <citation type="submission" date="2025-08" db="UniProtKB">
        <authorList>
            <consortium name="Ensembl"/>
        </authorList>
    </citation>
    <scope>IDENTIFICATION</scope>
    <source>
        <strain evidence="2">Thorbecke</strain>
    </source>
</reference>
<keyword evidence="3" id="KW-1185">Reference proteome</keyword>
<dbReference type="InterPro" id="IPR032157">
    <property type="entry name" value="PAC4"/>
</dbReference>
<dbReference type="PANTHER" id="PTHR33559:SF1">
    <property type="entry name" value="PROTEASOME ASSEMBLY CHAPERONE 4"/>
    <property type="match status" value="1"/>
</dbReference>
<dbReference type="Bgee" id="ENSOCUG00000010464">
    <property type="expression patterns" value="Expressed in heart and 18 other cell types or tissues"/>
</dbReference>
<feature type="region of interest" description="Disordered" evidence="1">
    <location>
        <begin position="167"/>
        <end position="188"/>
    </location>
</feature>
<organism evidence="2 3">
    <name type="scientific">Oryctolagus cuniculus</name>
    <name type="common">Rabbit</name>
    <dbReference type="NCBI Taxonomy" id="9986"/>
    <lineage>
        <taxon>Eukaryota</taxon>
        <taxon>Metazoa</taxon>
        <taxon>Chordata</taxon>
        <taxon>Craniata</taxon>
        <taxon>Vertebrata</taxon>
        <taxon>Euteleostomi</taxon>
        <taxon>Mammalia</taxon>
        <taxon>Eutheria</taxon>
        <taxon>Euarchontoglires</taxon>
        <taxon>Glires</taxon>
        <taxon>Lagomorpha</taxon>
        <taxon>Leporidae</taxon>
        <taxon>Oryctolagus</taxon>
    </lineage>
</organism>
<reference evidence="2 3" key="1">
    <citation type="journal article" date="2011" name="Nature">
        <title>A high-resolution map of human evolutionary constraint using 29 mammals.</title>
        <authorList>
            <person name="Lindblad-Toh K."/>
            <person name="Garber M."/>
            <person name="Zuk O."/>
            <person name="Lin M.F."/>
            <person name="Parker B.J."/>
            <person name="Washietl S."/>
            <person name="Kheradpour P."/>
            <person name="Ernst J."/>
            <person name="Jordan G."/>
            <person name="Mauceli E."/>
            <person name="Ward L.D."/>
            <person name="Lowe C.B."/>
            <person name="Holloway A.K."/>
            <person name="Clamp M."/>
            <person name="Gnerre S."/>
            <person name="Alfoldi J."/>
            <person name="Beal K."/>
            <person name="Chang J."/>
            <person name="Clawson H."/>
            <person name="Cuff J."/>
            <person name="Di Palma F."/>
            <person name="Fitzgerald S."/>
            <person name="Flicek P."/>
            <person name="Guttman M."/>
            <person name="Hubisz M.J."/>
            <person name="Jaffe D.B."/>
            <person name="Jungreis I."/>
            <person name="Kent W.J."/>
            <person name="Kostka D."/>
            <person name="Lara M."/>
            <person name="Martins A.L."/>
            <person name="Massingham T."/>
            <person name="Moltke I."/>
            <person name="Raney B.J."/>
            <person name="Rasmussen M.D."/>
            <person name="Robinson J."/>
            <person name="Stark A."/>
            <person name="Vilella A.J."/>
            <person name="Wen J."/>
            <person name="Xie X."/>
            <person name="Zody M.C."/>
            <person name="Baldwin J."/>
            <person name="Bloom T."/>
            <person name="Chin C.W."/>
            <person name="Heiman D."/>
            <person name="Nicol R."/>
            <person name="Nusbaum C."/>
            <person name="Young S."/>
            <person name="Wilkinson J."/>
            <person name="Worley K.C."/>
            <person name="Kovar C.L."/>
            <person name="Muzny D.M."/>
            <person name="Gibbs R.A."/>
            <person name="Cree A."/>
            <person name="Dihn H.H."/>
            <person name="Fowler G."/>
            <person name="Jhangiani S."/>
            <person name="Joshi V."/>
            <person name="Lee S."/>
            <person name="Lewis L.R."/>
            <person name="Nazareth L.V."/>
            <person name="Okwuonu G."/>
            <person name="Santibanez J."/>
            <person name="Warren W.C."/>
            <person name="Mardis E.R."/>
            <person name="Weinstock G.M."/>
            <person name="Wilson R.K."/>
            <person name="Delehaunty K."/>
            <person name="Dooling D."/>
            <person name="Fronik C."/>
            <person name="Fulton L."/>
            <person name="Fulton B."/>
            <person name="Graves T."/>
            <person name="Minx P."/>
            <person name="Sodergren E."/>
            <person name="Birney E."/>
            <person name="Margulies E.H."/>
            <person name="Herrero J."/>
            <person name="Green E.D."/>
            <person name="Haussler D."/>
            <person name="Siepel A."/>
            <person name="Goldman N."/>
            <person name="Pollard K.S."/>
            <person name="Pedersen J.S."/>
            <person name="Lander E.S."/>
            <person name="Kellis M."/>
        </authorList>
    </citation>
    <scope>NUCLEOTIDE SEQUENCE [LARGE SCALE GENOMIC DNA]</scope>
    <source>
        <strain evidence="3">Thorbecke</strain>
    </source>
</reference>
<sequence length="305" mass="32086">MGTCSGPAAPLPIQLSAVAWGSSGRWPKCLGPCTCMGDPATPSLRSQPRPGPCRAPPSEGALARALGARLLGSGRGGRRCGRRRLPGGAGGMEGPPAAAEVSLHNFSARLWEQLVHFHVMRLTDSLFLWVGAAPHLRNLAVAMCSRFDSIPVSTSLLGDASDTTSAGLAQRLGSGSPPPSRCTPSWAAGTAPSPALRGKNLEWAANHVFTSGTSRASTPAINVQKRASCDPGRGAVSTWPCHVTVRLSDGCCENDTWAHIQASKVSQLCTLREQRRPKIKTKTVLRKKGGWNVLESRALLGHIQG</sequence>
<dbReference type="SMR" id="A0A5F9CE69"/>
<proteinExistence type="predicted"/>
<dbReference type="InParanoid" id="A0A5F9CE69"/>
<dbReference type="Proteomes" id="UP000001811">
    <property type="component" value="Unplaced"/>
</dbReference>
<gene>
    <name evidence="2" type="primary">PSMG4</name>
</gene>
<accession>A0A5F9CE69</accession>
<evidence type="ECO:0000256" key="1">
    <source>
        <dbReference type="SAM" id="MobiDB-lite"/>
    </source>
</evidence>
<dbReference type="GO" id="GO:0043248">
    <property type="term" value="P:proteasome assembly"/>
    <property type="evidence" value="ECO:0007669"/>
    <property type="project" value="InterPro"/>
</dbReference>
<evidence type="ECO:0000313" key="3">
    <source>
        <dbReference type="Proteomes" id="UP000001811"/>
    </source>
</evidence>